<feature type="domain" description="SGNH hydrolase-type esterase" evidence="2">
    <location>
        <begin position="24"/>
        <end position="180"/>
    </location>
</feature>
<proteinExistence type="predicted"/>
<accession>A0AA41ZHV1</accession>
<reference evidence="3" key="1">
    <citation type="submission" date="2022-11" db="EMBL/GenBank/DDBJ databases">
        <title>Larsenimonas rhizosphaerae sp. nov., isolated from a tidal mudflat.</title>
        <authorList>
            <person name="Lee S.D."/>
            <person name="Kim I.S."/>
        </authorList>
    </citation>
    <scope>NUCLEOTIDE SEQUENCE</scope>
    <source>
        <strain evidence="3">GH2-1</strain>
    </source>
</reference>
<dbReference type="Pfam" id="PF13472">
    <property type="entry name" value="Lipase_GDSL_2"/>
    <property type="match status" value="1"/>
</dbReference>
<dbReference type="InterPro" id="IPR013830">
    <property type="entry name" value="SGNH_hydro"/>
</dbReference>
<dbReference type="CDD" id="cd01822">
    <property type="entry name" value="Lysophospholipase_L1_like"/>
    <property type="match status" value="1"/>
</dbReference>
<feature type="signal peptide" evidence="1">
    <location>
        <begin position="1"/>
        <end position="19"/>
    </location>
</feature>
<dbReference type="Gene3D" id="3.40.50.1110">
    <property type="entry name" value="SGNH hydrolase"/>
    <property type="match status" value="1"/>
</dbReference>
<organism evidence="3 4">
    <name type="scientific">Larsenimonas rhizosphaerae</name>
    <dbReference type="NCBI Taxonomy" id="2944682"/>
    <lineage>
        <taxon>Bacteria</taxon>
        <taxon>Pseudomonadati</taxon>
        <taxon>Pseudomonadota</taxon>
        <taxon>Gammaproteobacteria</taxon>
        <taxon>Oceanospirillales</taxon>
        <taxon>Halomonadaceae</taxon>
        <taxon>Larsenimonas</taxon>
    </lineage>
</organism>
<gene>
    <name evidence="3" type="ORF">OQ287_11470</name>
</gene>
<dbReference type="PANTHER" id="PTHR30383:SF24">
    <property type="entry name" value="THIOESTERASE 1_PROTEASE 1_LYSOPHOSPHOLIPASE L1"/>
    <property type="match status" value="1"/>
</dbReference>
<dbReference type="EMBL" id="JAPIVE010000003">
    <property type="protein sequence ID" value="MCX2524860.1"/>
    <property type="molecule type" value="Genomic_DNA"/>
</dbReference>
<comment type="caution">
    <text evidence="3">The sequence shown here is derived from an EMBL/GenBank/DDBJ whole genome shotgun (WGS) entry which is preliminary data.</text>
</comment>
<dbReference type="InterPro" id="IPR036514">
    <property type="entry name" value="SGNH_hydro_sf"/>
</dbReference>
<sequence>MGALTLALMGLLTSMPASAQTILVFGDSLSSAHNMPEDKGWVHLLQQRLGNEDKVINASISGETTSGGLARLPRTLKQTDPDIVLLELGGNDGLRGLPPRQINDRLDQMIQMIRDYPAKVGILGIMIPPNYGPQYSDAFKNIYPELAEKYGLPLKPFILDNIAFNDDLMQKDGIHPNAAAQPTVLDNVWSVVDQLLSLPPLKTDD</sequence>
<evidence type="ECO:0000313" key="3">
    <source>
        <dbReference type="EMBL" id="MCX2524860.1"/>
    </source>
</evidence>
<protein>
    <submittedName>
        <fullName evidence="3">Arylesterase</fullName>
    </submittedName>
</protein>
<dbReference type="SUPFAM" id="SSF52266">
    <property type="entry name" value="SGNH hydrolase"/>
    <property type="match status" value="1"/>
</dbReference>
<feature type="chain" id="PRO_5041314813" evidence="1">
    <location>
        <begin position="20"/>
        <end position="205"/>
    </location>
</feature>
<dbReference type="PANTHER" id="PTHR30383">
    <property type="entry name" value="THIOESTERASE 1/PROTEASE 1/LYSOPHOSPHOLIPASE L1"/>
    <property type="match status" value="1"/>
</dbReference>
<dbReference type="AlphaFoldDB" id="A0AA41ZHV1"/>
<evidence type="ECO:0000313" key="4">
    <source>
        <dbReference type="Proteomes" id="UP001165678"/>
    </source>
</evidence>
<keyword evidence="1" id="KW-0732">Signal</keyword>
<evidence type="ECO:0000259" key="2">
    <source>
        <dbReference type="Pfam" id="PF13472"/>
    </source>
</evidence>
<keyword evidence="4" id="KW-1185">Reference proteome</keyword>
<dbReference type="InterPro" id="IPR051532">
    <property type="entry name" value="Ester_Hydrolysis_Enzymes"/>
</dbReference>
<name>A0AA41ZHV1_9GAMM</name>
<evidence type="ECO:0000256" key="1">
    <source>
        <dbReference type="SAM" id="SignalP"/>
    </source>
</evidence>
<dbReference type="GO" id="GO:0004622">
    <property type="term" value="F:phosphatidylcholine lysophospholipase activity"/>
    <property type="evidence" value="ECO:0007669"/>
    <property type="project" value="TreeGrafter"/>
</dbReference>
<dbReference type="Proteomes" id="UP001165678">
    <property type="component" value="Unassembled WGS sequence"/>
</dbReference>